<accession>A0A8J2NE43</accession>
<comment type="caution">
    <text evidence="1">The sequence shown here is derived from an EMBL/GenBank/DDBJ whole genome shotgun (WGS) entry which is preliminary data.</text>
</comment>
<name>A0A8J2NE43_FUSEQ</name>
<dbReference type="Proteomes" id="UP000693738">
    <property type="component" value="Unassembled WGS sequence"/>
</dbReference>
<dbReference type="AlphaFoldDB" id="A0A8J2NE43"/>
<evidence type="ECO:0000313" key="2">
    <source>
        <dbReference type="Proteomes" id="UP000693738"/>
    </source>
</evidence>
<protein>
    <submittedName>
        <fullName evidence="1">Uncharacterized protein</fullName>
    </submittedName>
</protein>
<proteinExistence type="predicted"/>
<evidence type="ECO:0000313" key="1">
    <source>
        <dbReference type="EMBL" id="CAG7556460.1"/>
    </source>
</evidence>
<dbReference type="EMBL" id="CAJSTJ010000099">
    <property type="protein sequence ID" value="CAG7556460.1"/>
    <property type="molecule type" value="Genomic_DNA"/>
</dbReference>
<reference evidence="1" key="1">
    <citation type="submission" date="2021-05" db="EMBL/GenBank/DDBJ databases">
        <authorList>
            <person name="Khan N."/>
        </authorList>
    </citation>
    <scope>NUCLEOTIDE SEQUENCE</scope>
</reference>
<organism evidence="1 2">
    <name type="scientific">Fusarium equiseti</name>
    <name type="common">Fusarium scirpi</name>
    <dbReference type="NCBI Taxonomy" id="61235"/>
    <lineage>
        <taxon>Eukaryota</taxon>
        <taxon>Fungi</taxon>
        <taxon>Dikarya</taxon>
        <taxon>Ascomycota</taxon>
        <taxon>Pezizomycotina</taxon>
        <taxon>Sordariomycetes</taxon>
        <taxon>Hypocreomycetidae</taxon>
        <taxon>Hypocreales</taxon>
        <taxon>Nectriaceae</taxon>
        <taxon>Fusarium</taxon>
        <taxon>Fusarium incarnatum-equiseti species complex</taxon>
    </lineage>
</organism>
<sequence length="142" mass="16756">MDLATITEDWIDQTNMGNTIKFMRQTGVHQWGFVIYRATHGSDNLWDRYLAALKDNVRQNLQLNNCDEIMQRYIQWTVFHTEVDKSTKNDARRHFASWCNENSVEHDVRSPLARFNYCLYVDQKCLETLEAHAQGKLKRNGT</sequence>
<gene>
    <name evidence="1" type="ORF">FEQUK3_LOCUS2187</name>
</gene>